<dbReference type="Pfam" id="PF00691">
    <property type="entry name" value="OmpA"/>
    <property type="match status" value="1"/>
</dbReference>
<name>A0A2G1VEH4_9GAMM</name>
<dbReference type="AlphaFoldDB" id="A0A2G1VEH4"/>
<reference evidence="7 8" key="1">
    <citation type="submission" date="2017-09" db="EMBL/GenBank/DDBJ databases">
        <title>The draft genome sequences of Marinobacter guineae M3B.</title>
        <authorList>
            <person name="Cao J."/>
        </authorList>
    </citation>
    <scope>NUCLEOTIDE SEQUENCE [LARGE SCALE GENOMIC DNA]</scope>
    <source>
        <strain evidence="7 8">M3B</strain>
    </source>
</reference>
<dbReference type="PANTHER" id="PTHR30329:SF21">
    <property type="entry name" value="LIPOPROTEIN YIAD-RELATED"/>
    <property type="match status" value="1"/>
</dbReference>
<comment type="subcellular location">
    <subcellularLocation>
        <location evidence="1">Cell outer membrane</location>
    </subcellularLocation>
</comment>
<keyword evidence="5" id="KW-0732">Signal</keyword>
<evidence type="ECO:0000256" key="4">
    <source>
        <dbReference type="PROSITE-ProRule" id="PRU00473"/>
    </source>
</evidence>
<evidence type="ECO:0000313" key="8">
    <source>
        <dbReference type="Proteomes" id="UP000229044"/>
    </source>
</evidence>
<dbReference type="OrthoDB" id="7061829at2"/>
<evidence type="ECO:0000256" key="2">
    <source>
        <dbReference type="ARBA" id="ARBA00023136"/>
    </source>
</evidence>
<dbReference type="Gene3D" id="3.30.1330.60">
    <property type="entry name" value="OmpA-like domain"/>
    <property type="match status" value="1"/>
</dbReference>
<dbReference type="InterPro" id="IPR050330">
    <property type="entry name" value="Bact_OuterMem_StrucFunc"/>
</dbReference>
<organism evidence="7 8">
    <name type="scientific">Marinobacter guineae</name>
    <dbReference type="NCBI Taxonomy" id="432303"/>
    <lineage>
        <taxon>Bacteria</taxon>
        <taxon>Pseudomonadati</taxon>
        <taxon>Pseudomonadota</taxon>
        <taxon>Gammaproteobacteria</taxon>
        <taxon>Pseudomonadales</taxon>
        <taxon>Marinobacteraceae</taxon>
        <taxon>Marinobacter</taxon>
    </lineage>
</organism>
<dbReference type="InterPro" id="IPR036737">
    <property type="entry name" value="OmpA-like_sf"/>
</dbReference>
<evidence type="ECO:0000313" key="7">
    <source>
        <dbReference type="EMBL" id="PHQ25177.1"/>
    </source>
</evidence>
<dbReference type="EMBL" id="NTFI01000003">
    <property type="protein sequence ID" value="PHQ25177.1"/>
    <property type="molecule type" value="Genomic_DNA"/>
</dbReference>
<dbReference type="InterPro" id="IPR006664">
    <property type="entry name" value="OMP_bac"/>
</dbReference>
<dbReference type="SUPFAM" id="SSF103088">
    <property type="entry name" value="OmpA-like"/>
    <property type="match status" value="1"/>
</dbReference>
<dbReference type="RefSeq" id="WP_099618488.1">
    <property type="nucleotide sequence ID" value="NZ_KZ319340.1"/>
</dbReference>
<dbReference type="InterPro" id="IPR006665">
    <property type="entry name" value="OmpA-like"/>
</dbReference>
<evidence type="ECO:0000256" key="5">
    <source>
        <dbReference type="SAM" id="SignalP"/>
    </source>
</evidence>
<proteinExistence type="predicted"/>
<feature type="signal peptide" evidence="5">
    <location>
        <begin position="1"/>
        <end position="24"/>
    </location>
</feature>
<dbReference type="Proteomes" id="UP000229044">
    <property type="component" value="Unassembled WGS sequence"/>
</dbReference>
<evidence type="ECO:0000256" key="3">
    <source>
        <dbReference type="ARBA" id="ARBA00023237"/>
    </source>
</evidence>
<dbReference type="CDD" id="cd07185">
    <property type="entry name" value="OmpA_C-like"/>
    <property type="match status" value="1"/>
</dbReference>
<evidence type="ECO:0000259" key="6">
    <source>
        <dbReference type="PROSITE" id="PS51123"/>
    </source>
</evidence>
<accession>A0A2G1VEH4</accession>
<dbReference type="PRINTS" id="PR01021">
    <property type="entry name" value="OMPADOMAIN"/>
</dbReference>
<keyword evidence="3" id="KW-0998">Cell outer membrane</keyword>
<protein>
    <recommendedName>
        <fullName evidence="6">OmpA-like domain-containing protein</fullName>
    </recommendedName>
</protein>
<dbReference type="PROSITE" id="PS51123">
    <property type="entry name" value="OMPA_2"/>
    <property type="match status" value="1"/>
</dbReference>
<dbReference type="GO" id="GO:0009279">
    <property type="term" value="C:cell outer membrane"/>
    <property type="evidence" value="ECO:0007669"/>
    <property type="project" value="UniProtKB-SubCell"/>
</dbReference>
<comment type="caution">
    <text evidence="7">The sequence shown here is derived from an EMBL/GenBank/DDBJ whole genome shotgun (WGS) entry which is preliminary data.</text>
</comment>
<dbReference type="PANTHER" id="PTHR30329">
    <property type="entry name" value="STATOR ELEMENT OF FLAGELLAR MOTOR COMPLEX"/>
    <property type="match status" value="1"/>
</dbReference>
<gene>
    <name evidence="7" type="ORF">CLH62_12580</name>
</gene>
<keyword evidence="2 4" id="KW-0472">Membrane</keyword>
<evidence type="ECO:0000256" key="1">
    <source>
        <dbReference type="ARBA" id="ARBA00004442"/>
    </source>
</evidence>
<sequence length="325" mass="36355">MKWINSFRLFFAMVCVLGAANSMAEPISSQFLDALDGLQEYSSQHTDFSQYELILGKMRYQYPRSPDETEGFKAEASRIFEGRIDRKVFDFNPDVGSLKAFSTLKDFLDGEGFNIAFTCEGSSCGSVKGWGTFFPDQADGSSSDQFYLSAIYPENGPPERVFSSHISMIGNRVRVTIDEVVLLVDMERSIENYANAVLGYWSEYGFDQGLPVTGYGLGSYELTTTMKLKYRAIAKIMENNPDFPIKLSGYTDLVGEESVNRELSLVRAKSVADFLVTMGVPEDSLSFEGRGVFNYMEEEVFDNVAPQHRKVIVVAFPAKEISSLN</sequence>
<keyword evidence="8" id="KW-1185">Reference proteome</keyword>
<feature type="chain" id="PRO_5013578721" description="OmpA-like domain-containing protein" evidence="5">
    <location>
        <begin position="25"/>
        <end position="325"/>
    </location>
</feature>
<feature type="domain" description="OmpA-like" evidence="6">
    <location>
        <begin position="202"/>
        <end position="319"/>
    </location>
</feature>